<dbReference type="EMBL" id="CAMAPE010000058">
    <property type="protein sequence ID" value="CAH9112182.1"/>
    <property type="molecule type" value="Genomic_DNA"/>
</dbReference>
<sequence length="142" mass="15783">MTCFQTGLYILQSETARDRDALEAKHQADEALRVAQDAARQEREVAARRGAELQAALDTTFGKLSVAERHDFAFTPVPLPPRRGPVRTWFPWCGSWSSPAMSSRQDSWSQLGATHGALSGIVLKKSYNSRRGKLVSTMGWSF</sequence>
<evidence type="ECO:0000313" key="2">
    <source>
        <dbReference type="Proteomes" id="UP001152484"/>
    </source>
</evidence>
<comment type="caution">
    <text evidence="1">The sequence shown here is derived from an EMBL/GenBank/DDBJ whole genome shotgun (WGS) entry which is preliminary data.</text>
</comment>
<organism evidence="1 2">
    <name type="scientific">Cuscuta europaea</name>
    <name type="common">European dodder</name>
    <dbReference type="NCBI Taxonomy" id="41803"/>
    <lineage>
        <taxon>Eukaryota</taxon>
        <taxon>Viridiplantae</taxon>
        <taxon>Streptophyta</taxon>
        <taxon>Embryophyta</taxon>
        <taxon>Tracheophyta</taxon>
        <taxon>Spermatophyta</taxon>
        <taxon>Magnoliopsida</taxon>
        <taxon>eudicotyledons</taxon>
        <taxon>Gunneridae</taxon>
        <taxon>Pentapetalae</taxon>
        <taxon>asterids</taxon>
        <taxon>lamiids</taxon>
        <taxon>Solanales</taxon>
        <taxon>Convolvulaceae</taxon>
        <taxon>Cuscuteae</taxon>
        <taxon>Cuscuta</taxon>
        <taxon>Cuscuta subgen. Cuscuta</taxon>
    </lineage>
</organism>
<evidence type="ECO:0000313" key="1">
    <source>
        <dbReference type="EMBL" id="CAH9112182.1"/>
    </source>
</evidence>
<proteinExistence type="predicted"/>
<protein>
    <submittedName>
        <fullName evidence="1">Uncharacterized protein</fullName>
    </submittedName>
</protein>
<gene>
    <name evidence="1" type="ORF">CEURO_LOCUS19539</name>
</gene>
<dbReference type="Proteomes" id="UP001152484">
    <property type="component" value="Unassembled WGS sequence"/>
</dbReference>
<dbReference type="AlphaFoldDB" id="A0A9P1EKM2"/>
<keyword evidence="2" id="KW-1185">Reference proteome</keyword>
<name>A0A9P1EKM2_CUSEU</name>
<reference evidence="1" key="1">
    <citation type="submission" date="2022-07" db="EMBL/GenBank/DDBJ databases">
        <authorList>
            <person name="Macas J."/>
            <person name="Novak P."/>
            <person name="Neumann P."/>
        </authorList>
    </citation>
    <scope>NUCLEOTIDE SEQUENCE</scope>
</reference>
<accession>A0A9P1EKM2</accession>